<proteinExistence type="predicted"/>
<reference evidence="1 2" key="1">
    <citation type="journal article" date="2018" name="Arch. Microbiol.">
        <title>New insights into the metabolic potential of the phototrophic purple bacterium Rhodopila globiformis DSM 161(T) from its draft genome sequence and evidence for a vanadium-dependent nitrogenase.</title>
        <authorList>
            <person name="Imhoff J.F."/>
            <person name="Rahn T."/>
            <person name="Kunzel S."/>
            <person name="Neulinger S.C."/>
        </authorList>
    </citation>
    <scope>NUCLEOTIDE SEQUENCE [LARGE SCALE GENOMIC DNA]</scope>
    <source>
        <strain evidence="1 2">DSM 161</strain>
    </source>
</reference>
<comment type="caution">
    <text evidence="1">The sequence shown here is derived from an EMBL/GenBank/DDBJ whole genome shotgun (WGS) entry which is preliminary data.</text>
</comment>
<name>A0A2S6MZQ7_RHOGL</name>
<sequence>MNNRSFFHPFRVEMAGAQEISIALDADHHVHFTNEHRIVDFLGDLALKTENIPFIDHIIEQEQ</sequence>
<dbReference type="AlphaFoldDB" id="A0A2S6MZQ7"/>
<dbReference type="Proteomes" id="UP000239724">
    <property type="component" value="Unassembled WGS sequence"/>
</dbReference>
<protein>
    <submittedName>
        <fullName evidence="1">Uncharacterized protein</fullName>
    </submittedName>
</protein>
<evidence type="ECO:0000313" key="1">
    <source>
        <dbReference type="EMBL" id="PPQ27853.1"/>
    </source>
</evidence>
<accession>A0A2S6MZQ7</accession>
<dbReference type="EMBL" id="NHRY01000252">
    <property type="protein sequence ID" value="PPQ27853.1"/>
    <property type="molecule type" value="Genomic_DNA"/>
</dbReference>
<evidence type="ECO:0000313" key="2">
    <source>
        <dbReference type="Proteomes" id="UP000239724"/>
    </source>
</evidence>
<organism evidence="1 2">
    <name type="scientific">Rhodopila globiformis</name>
    <name type="common">Rhodopseudomonas globiformis</name>
    <dbReference type="NCBI Taxonomy" id="1071"/>
    <lineage>
        <taxon>Bacteria</taxon>
        <taxon>Pseudomonadati</taxon>
        <taxon>Pseudomonadota</taxon>
        <taxon>Alphaproteobacteria</taxon>
        <taxon>Acetobacterales</taxon>
        <taxon>Acetobacteraceae</taxon>
        <taxon>Rhodopila</taxon>
    </lineage>
</organism>
<gene>
    <name evidence="1" type="ORF">CCS01_25930</name>
</gene>
<keyword evidence="2" id="KW-1185">Reference proteome</keyword>